<organism evidence="1 2">
    <name type="scientific">Handelsmanbacteria sp. (strain RIFCSPLOWO2_12_FULL_64_10)</name>
    <dbReference type="NCBI Taxonomy" id="1817868"/>
    <lineage>
        <taxon>Bacteria</taxon>
        <taxon>Candidatus Handelsmaniibacteriota</taxon>
    </lineage>
</organism>
<dbReference type="Proteomes" id="UP000178606">
    <property type="component" value="Unassembled WGS sequence"/>
</dbReference>
<accession>A0A1F6D021</accession>
<dbReference type="InterPro" id="IPR006311">
    <property type="entry name" value="TAT_signal"/>
</dbReference>
<name>A0A1F6D021_HANXR</name>
<dbReference type="EMBL" id="MFKF01000096">
    <property type="protein sequence ID" value="OGG54769.1"/>
    <property type="molecule type" value="Genomic_DNA"/>
</dbReference>
<evidence type="ECO:0000313" key="1">
    <source>
        <dbReference type="EMBL" id="OGG54769.1"/>
    </source>
</evidence>
<comment type="caution">
    <text evidence="1">The sequence shown here is derived from an EMBL/GenBank/DDBJ whole genome shotgun (WGS) entry which is preliminary data.</text>
</comment>
<reference evidence="1 2" key="1">
    <citation type="journal article" date="2016" name="Nat. Commun.">
        <title>Thousands of microbial genomes shed light on interconnected biogeochemical processes in an aquifer system.</title>
        <authorList>
            <person name="Anantharaman K."/>
            <person name="Brown C.T."/>
            <person name="Hug L.A."/>
            <person name="Sharon I."/>
            <person name="Castelle C.J."/>
            <person name="Probst A.J."/>
            <person name="Thomas B.C."/>
            <person name="Singh A."/>
            <person name="Wilkins M.J."/>
            <person name="Karaoz U."/>
            <person name="Brodie E.L."/>
            <person name="Williams K.H."/>
            <person name="Hubbard S.S."/>
            <person name="Banfield J.F."/>
        </authorList>
    </citation>
    <scope>NUCLEOTIDE SEQUENCE [LARGE SCALE GENOMIC DNA]</scope>
    <source>
        <strain evidence="2">RIFCSPLOWO2_12_FULL_64_10</strain>
    </source>
</reference>
<dbReference type="AlphaFoldDB" id="A0A1F6D021"/>
<sequence>MTEQKRCEDFRLQEGTVPSARRAAMPLGRRSFLVAGGAAAVAGATASWRFAADDIEAITQSEVVAVLDANMADFHQYEALVNKALIPSVVIRDDLGTLWMRTLGRLVAVSRPVVIGRTQSMAETAFAMLAQDFGYRQRSPVAVSRDADRFWAMSPDRPALRPLTAVLGAG</sequence>
<proteinExistence type="predicted"/>
<protein>
    <submittedName>
        <fullName evidence="1">Uncharacterized protein</fullName>
    </submittedName>
</protein>
<gene>
    <name evidence="1" type="ORF">A3F84_13115</name>
</gene>
<evidence type="ECO:0000313" key="2">
    <source>
        <dbReference type="Proteomes" id="UP000178606"/>
    </source>
</evidence>
<dbReference type="PROSITE" id="PS51318">
    <property type="entry name" value="TAT"/>
    <property type="match status" value="1"/>
</dbReference>